<dbReference type="Proteomes" id="UP000615446">
    <property type="component" value="Unassembled WGS sequence"/>
</dbReference>
<keyword evidence="1" id="KW-0808">Transferase</keyword>
<dbReference type="GO" id="GO:0016301">
    <property type="term" value="F:kinase activity"/>
    <property type="evidence" value="ECO:0007669"/>
    <property type="project" value="UniProtKB-KW"/>
</dbReference>
<dbReference type="EMBL" id="BLAL01000242">
    <property type="protein sequence ID" value="GES95504.1"/>
    <property type="molecule type" value="Genomic_DNA"/>
</dbReference>
<sequence>MLLFIGSFVDVFGGGSVDLSDINGQSFGIFSVWTVVNSSWRGLWTLEIPRDFRFRFGTMCIRRKMPNFNRKFFSLYCNFFKYLWMQISVRIRCYFKVIKLKGFNTILVGTCPNNIISSFKFELNELNMGFWMIIQTGIDGLIIKWDSENQDWKREDKNMVVILSLTSELTKKIIKHRKIYGIIQDKNYVMVLNDTCEKCEYTCMQNVLNRVSRIGLAVTTIRTDFIRKETKMKRSGILVTYSFRITR</sequence>
<reference evidence="1" key="1">
    <citation type="submission" date="2019-10" db="EMBL/GenBank/DDBJ databases">
        <title>Conservation and host-specific expression of non-tandemly repeated heterogenous ribosome RNA gene in arbuscular mycorrhizal fungi.</title>
        <authorList>
            <person name="Maeda T."/>
            <person name="Kobayashi Y."/>
            <person name="Nakagawa T."/>
            <person name="Ezawa T."/>
            <person name="Yamaguchi K."/>
            <person name="Bino T."/>
            <person name="Nishimoto Y."/>
            <person name="Shigenobu S."/>
            <person name="Kawaguchi M."/>
        </authorList>
    </citation>
    <scope>NUCLEOTIDE SEQUENCE</scope>
    <source>
        <strain evidence="1">HR1</strain>
    </source>
</reference>
<name>A0A8H3M2H1_9GLOM</name>
<evidence type="ECO:0000313" key="2">
    <source>
        <dbReference type="Proteomes" id="UP000615446"/>
    </source>
</evidence>
<dbReference type="Gene3D" id="1.10.10.1010">
    <property type="entry name" value="Intein homing endonuclease, domain IV"/>
    <property type="match status" value="1"/>
</dbReference>
<evidence type="ECO:0000313" key="1">
    <source>
        <dbReference type="EMBL" id="GES95504.1"/>
    </source>
</evidence>
<keyword evidence="1" id="KW-0418">Kinase</keyword>
<dbReference type="AlphaFoldDB" id="A0A8H3M2H1"/>
<gene>
    <name evidence="1" type="ORF">RCL2_002217000</name>
</gene>
<protein>
    <submittedName>
        <fullName evidence="1">Kinase-like domain-containing protein</fullName>
    </submittedName>
</protein>
<accession>A0A8H3M2H1</accession>
<proteinExistence type="predicted"/>
<comment type="caution">
    <text evidence="1">The sequence shown here is derived from an EMBL/GenBank/DDBJ whole genome shotgun (WGS) entry which is preliminary data.</text>
</comment>
<organism evidence="1 2">
    <name type="scientific">Rhizophagus clarus</name>
    <dbReference type="NCBI Taxonomy" id="94130"/>
    <lineage>
        <taxon>Eukaryota</taxon>
        <taxon>Fungi</taxon>
        <taxon>Fungi incertae sedis</taxon>
        <taxon>Mucoromycota</taxon>
        <taxon>Glomeromycotina</taxon>
        <taxon>Glomeromycetes</taxon>
        <taxon>Glomerales</taxon>
        <taxon>Glomeraceae</taxon>
        <taxon>Rhizophagus</taxon>
    </lineage>
</organism>